<feature type="transmembrane region" description="Helical" evidence="1">
    <location>
        <begin position="112"/>
        <end position="128"/>
    </location>
</feature>
<keyword evidence="1" id="KW-0812">Transmembrane</keyword>
<accession>A0A964TDV0</accession>
<comment type="caution">
    <text evidence="2">The sequence shown here is derived from an EMBL/GenBank/DDBJ whole genome shotgun (WGS) entry which is preliminary data.</text>
</comment>
<feature type="transmembrane region" description="Helical" evidence="1">
    <location>
        <begin position="12"/>
        <end position="28"/>
    </location>
</feature>
<gene>
    <name evidence="2" type="ORF">GTQ34_09625</name>
</gene>
<evidence type="ECO:0000313" key="2">
    <source>
        <dbReference type="EMBL" id="NAY92178.1"/>
    </source>
</evidence>
<reference evidence="2" key="1">
    <citation type="submission" date="2020-01" db="EMBL/GenBank/DDBJ databases">
        <title>Muricauda ochracea sp. nov., isolated from a tidal flat of Garorim bay in Korea.</title>
        <authorList>
            <person name="Kim D."/>
            <person name="Yoo Y."/>
            <person name="Kim J.-J."/>
        </authorList>
    </citation>
    <scope>NUCLEOTIDE SEQUENCE</scope>
    <source>
        <strain evidence="2">JGD-17</strain>
    </source>
</reference>
<keyword evidence="3" id="KW-1185">Reference proteome</keyword>
<dbReference type="RefSeq" id="WP_166523564.1">
    <property type="nucleotide sequence ID" value="NZ_JAAABI010000002.1"/>
</dbReference>
<keyword evidence="1" id="KW-1133">Transmembrane helix</keyword>
<proteinExistence type="predicted"/>
<feature type="transmembrane region" description="Helical" evidence="1">
    <location>
        <begin position="48"/>
        <end position="66"/>
    </location>
</feature>
<sequence>MNIILNTRTKLILTATATLFMLGMLLLEHSKGGVNSYHPLGNKDLPKISNWLSLLMIPVFSWLTLSSLQKRNRSENNKQKPISKSQFYSFMGAVLFGILTTIAFYGQLGINSYLLVLTFVLALFIPIYRAEYYLGYVLGMIYGFGGVLPILFGGVSIIIYLIEYKLIRRGLLFVFNKLKS</sequence>
<dbReference type="Proteomes" id="UP000667650">
    <property type="component" value="Unassembled WGS sequence"/>
</dbReference>
<organism evidence="2 3">
    <name type="scientific">Flagellimonas ochracea</name>
    <dbReference type="NCBI Taxonomy" id="2696472"/>
    <lineage>
        <taxon>Bacteria</taxon>
        <taxon>Pseudomonadati</taxon>
        <taxon>Bacteroidota</taxon>
        <taxon>Flavobacteriia</taxon>
        <taxon>Flavobacteriales</taxon>
        <taxon>Flavobacteriaceae</taxon>
        <taxon>Flagellimonas</taxon>
    </lineage>
</organism>
<dbReference type="AlphaFoldDB" id="A0A964TDV0"/>
<dbReference type="EMBL" id="JAAABI010000002">
    <property type="protein sequence ID" value="NAY92178.1"/>
    <property type="molecule type" value="Genomic_DNA"/>
</dbReference>
<keyword evidence="1" id="KW-0472">Membrane</keyword>
<feature type="transmembrane region" description="Helical" evidence="1">
    <location>
        <begin position="140"/>
        <end position="162"/>
    </location>
</feature>
<name>A0A964TDV0_9FLAO</name>
<feature type="transmembrane region" description="Helical" evidence="1">
    <location>
        <begin position="87"/>
        <end position="106"/>
    </location>
</feature>
<evidence type="ECO:0000313" key="3">
    <source>
        <dbReference type="Proteomes" id="UP000667650"/>
    </source>
</evidence>
<evidence type="ECO:0000256" key="1">
    <source>
        <dbReference type="SAM" id="Phobius"/>
    </source>
</evidence>
<protein>
    <submittedName>
        <fullName evidence="2">Uncharacterized protein</fullName>
    </submittedName>
</protein>